<organism evidence="1">
    <name type="scientific">marine metagenome</name>
    <dbReference type="NCBI Taxonomy" id="408172"/>
    <lineage>
        <taxon>unclassified sequences</taxon>
        <taxon>metagenomes</taxon>
        <taxon>ecological metagenomes</taxon>
    </lineage>
</organism>
<reference evidence="1" key="1">
    <citation type="submission" date="2018-05" db="EMBL/GenBank/DDBJ databases">
        <authorList>
            <person name="Lanie J.A."/>
            <person name="Ng W.-L."/>
            <person name="Kazmierczak K.M."/>
            <person name="Andrzejewski T.M."/>
            <person name="Davidsen T.M."/>
            <person name="Wayne K.J."/>
            <person name="Tettelin H."/>
            <person name="Glass J.I."/>
            <person name="Rusch D."/>
            <person name="Podicherti R."/>
            <person name="Tsui H.-C.T."/>
            <person name="Winkler M.E."/>
        </authorList>
    </citation>
    <scope>NUCLEOTIDE SEQUENCE</scope>
</reference>
<accession>A0A381Z1F3</accession>
<gene>
    <name evidence="1" type="ORF">METZ01_LOCUS135411</name>
</gene>
<name>A0A381Z1F3_9ZZZZ</name>
<proteinExistence type="predicted"/>
<sequence length="44" mass="5083">MTPFFAECEGEGGTYTDREYAKRIQQPCDGGWKYYDRGEPTLTN</sequence>
<evidence type="ECO:0000313" key="1">
    <source>
        <dbReference type="EMBL" id="SVA82557.1"/>
    </source>
</evidence>
<protein>
    <submittedName>
        <fullName evidence="1">Uncharacterized protein</fullName>
    </submittedName>
</protein>
<dbReference type="EMBL" id="UINC01019492">
    <property type="protein sequence ID" value="SVA82557.1"/>
    <property type="molecule type" value="Genomic_DNA"/>
</dbReference>
<dbReference type="AlphaFoldDB" id="A0A381Z1F3"/>